<dbReference type="Gene3D" id="3.80.10.10">
    <property type="entry name" value="Ribonuclease Inhibitor"/>
    <property type="match status" value="1"/>
</dbReference>
<keyword evidence="5" id="KW-0808">Transferase</keyword>
<dbReference type="SUPFAM" id="SSF47473">
    <property type="entry name" value="EF-hand"/>
    <property type="match status" value="1"/>
</dbReference>
<evidence type="ECO:0000313" key="5">
    <source>
        <dbReference type="EMBL" id="RNA38605.1"/>
    </source>
</evidence>
<comment type="caution">
    <text evidence="5">The sequence shown here is derived from an EMBL/GenBank/DDBJ whole genome shotgun (WGS) entry which is preliminary data.</text>
</comment>
<dbReference type="GO" id="GO:0000166">
    <property type="term" value="F:nucleotide binding"/>
    <property type="evidence" value="ECO:0007669"/>
    <property type="project" value="UniProtKB-KW"/>
</dbReference>
<evidence type="ECO:0000313" key="6">
    <source>
        <dbReference type="Proteomes" id="UP000276133"/>
    </source>
</evidence>
<dbReference type="Gene3D" id="3.40.50.300">
    <property type="entry name" value="P-loop containing nucleotide triphosphate hydrolases"/>
    <property type="match status" value="1"/>
</dbReference>
<dbReference type="PROSITE" id="PS51424">
    <property type="entry name" value="ROC"/>
    <property type="match status" value="1"/>
</dbReference>
<keyword evidence="3" id="KW-0547">Nucleotide-binding</keyword>
<keyword evidence="2" id="KW-0677">Repeat</keyword>
<keyword evidence="5" id="KW-0418">Kinase</keyword>
<name>A0A3M7SSC0_BRAPC</name>
<reference evidence="5 6" key="1">
    <citation type="journal article" date="2018" name="Sci. Rep.">
        <title>Genomic signatures of local adaptation to the degree of environmental predictability in rotifers.</title>
        <authorList>
            <person name="Franch-Gras L."/>
            <person name="Hahn C."/>
            <person name="Garcia-Roger E.M."/>
            <person name="Carmona M.J."/>
            <person name="Serra M."/>
            <person name="Gomez A."/>
        </authorList>
    </citation>
    <scope>NUCLEOTIDE SEQUENCE [LARGE SCALE GENOMIC DNA]</scope>
    <source>
        <strain evidence="5">HYR1</strain>
    </source>
</reference>
<organism evidence="5 6">
    <name type="scientific">Brachionus plicatilis</name>
    <name type="common">Marine rotifer</name>
    <name type="synonym">Brachionus muelleri</name>
    <dbReference type="NCBI Taxonomy" id="10195"/>
    <lineage>
        <taxon>Eukaryota</taxon>
        <taxon>Metazoa</taxon>
        <taxon>Spiralia</taxon>
        <taxon>Gnathifera</taxon>
        <taxon>Rotifera</taxon>
        <taxon>Eurotatoria</taxon>
        <taxon>Monogononta</taxon>
        <taxon>Pseudotrocha</taxon>
        <taxon>Ploima</taxon>
        <taxon>Brachionidae</taxon>
        <taxon>Brachionus</taxon>
    </lineage>
</organism>
<dbReference type="PRINTS" id="PR00449">
    <property type="entry name" value="RASTRNSFRMNG"/>
</dbReference>
<dbReference type="Proteomes" id="UP000276133">
    <property type="component" value="Unassembled WGS sequence"/>
</dbReference>
<evidence type="ECO:0000256" key="1">
    <source>
        <dbReference type="ARBA" id="ARBA00006270"/>
    </source>
</evidence>
<accession>A0A3M7SSC0</accession>
<dbReference type="InterPro" id="IPR032675">
    <property type="entry name" value="LRR_dom_sf"/>
</dbReference>
<dbReference type="EMBL" id="REGN01000848">
    <property type="protein sequence ID" value="RNA38605.1"/>
    <property type="molecule type" value="Genomic_DNA"/>
</dbReference>
<evidence type="ECO:0000256" key="3">
    <source>
        <dbReference type="ARBA" id="ARBA00022741"/>
    </source>
</evidence>
<dbReference type="OrthoDB" id="10252328at2759"/>
<dbReference type="SUPFAM" id="SSF52058">
    <property type="entry name" value="L domain-like"/>
    <property type="match status" value="1"/>
</dbReference>
<dbReference type="AlphaFoldDB" id="A0A3M7SSC0"/>
<evidence type="ECO:0000256" key="2">
    <source>
        <dbReference type="ARBA" id="ARBA00022737"/>
    </source>
</evidence>
<dbReference type="InterPro" id="IPR011992">
    <property type="entry name" value="EF-hand-dom_pair"/>
</dbReference>
<dbReference type="SMART" id="SM00175">
    <property type="entry name" value="RAB"/>
    <property type="match status" value="1"/>
</dbReference>
<dbReference type="InterPro" id="IPR020859">
    <property type="entry name" value="ROC"/>
</dbReference>
<gene>
    <name evidence="5" type="ORF">BpHYR1_053945</name>
</gene>
<comment type="similarity">
    <text evidence="1">Belongs to the small GTPase superfamily. Rab family.</text>
</comment>
<dbReference type="Gene3D" id="3.30.70.1390">
    <property type="entry name" value="ROC domain from the Parkinson's disease-associated leucine-rich repeat kinase 2"/>
    <property type="match status" value="1"/>
</dbReference>
<proteinExistence type="inferred from homology"/>
<evidence type="ECO:0000259" key="4">
    <source>
        <dbReference type="PROSITE" id="PS51424"/>
    </source>
</evidence>
<dbReference type="STRING" id="10195.A0A3M7SSC0"/>
<protein>
    <submittedName>
        <fullName evidence="5">Serine threonine-kinase pats1</fullName>
    </submittedName>
</protein>
<dbReference type="GO" id="GO:0016301">
    <property type="term" value="F:kinase activity"/>
    <property type="evidence" value="ECO:0007669"/>
    <property type="project" value="UniProtKB-KW"/>
</dbReference>
<dbReference type="InterPro" id="IPR027417">
    <property type="entry name" value="P-loop_NTPase"/>
</dbReference>
<dbReference type="Pfam" id="PF08477">
    <property type="entry name" value="Roc"/>
    <property type="match status" value="1"/>
</dbReference>
<dbReference type="PANTHER" id="PTHR47978">
    <property type="match status" value="1"/>
</dbReference>
<feature type="domain" description="Roc" evidence="4">
    <location>
        <begin position="446"/>
        <end position="615"/>
    </location>
</feature>
<keyword evidence="6" id="KW-1185">Reference proteome</keyword>
<dbReference type="SUPFAM" id="SSF52540">
    <property type="entry name" value="P-loop containing nucleoside triphosphate hydrolases"/>
    <property type="match status" value="1"/>
</dbReference>
<sequence>MLNRSCLAQSCLKFSSIVPDDANIFIDQNEDLTGDQITEYIRLYLRHLINYLSLFVSQNDMLKRKFECNVKKYLNLLARDEQKSDVYKFQKNPSLQNVNLGRCYYCHLADYKYKSSSEPEFSLDKKFNEYSKFCTRFGLIGSDTSLKLDTNFAEKYPNLTNLLLINVPLCIDSPVFFKLFNSLIEVKLLNNDLELLPDSLLEIDGLKTLSFNNRLKSDNLSFEHLTSLEFLELENLELKKNNKIIHLPGSIKTLKVSRSSFDYFCFDLNPESIVELKLSGIPLMDMDKYGKIDSLISFDNLKNEFKKSKIIKEYQVRKLFNNFDWNSNGYLETREITKINAFIFKKYLRLGPNIPEIIFKMVNIKTLDLSFQSIEQIPDEIENLKNLKSLILNNCILLENISPKLANLSINKLDLNNCLSLVTPPSEVVKRGFNSVLTYLKRLLSGSVELKRTKLMLVGLGQAGKTSLLRTLKGEQCDESTELTDGIEIDDWIIDLEDGSNLTFSMWDFAGQSVYYNTHQFFLSSRGVYLLVWNVRLGSEYAGLEFWLSSISVHAPGAPVFVVGTHVDQVFKYTLDEEDLKSRFKDIVGFHFVSSKTGEGIEQLKQKIIEATLEEKYIDEKIPAT</sequence>